<protein>
    <submittedName>
        <fullName evidence="1">Uncharacterized protein</fullName>
    </submittedName>
</protein>
<organism evidence="1 2">
    <name type="scientific">Paeniglutamicibacter antarcticus</name>
    <dbReference type="NCBI Taxonomy" id="494023"/>
    <lineage>
        <taxon>Bacteria</taxon>
        <taxon>Bacillati</taxon>
        <taxon>Actinomycetota</taxon>
        <taxon>Actinomycetes</taxon>
        <taxon>Micrococcales</taxon>
        <taxon>Micrococcaceae</taxon>
        <taxon>Paeniglutamicibacter</taxon>
    </lineage>
</organism>
<sequence>MTTDQELTDFICKNRTASRIYFMGIEAGYIQGFNAADRSAETEAEHAARIFYAMDAQEAHQRAAAKNAAEWVDVAQHRAQSAGGAH</sequence>
<accession>A0ABP9TM60</accession>
<evidence type="ECO:0000313" key="1">
    <source>
        <dbReference type="EMBL" id="GAA5227250.1"/>
    </source>
</evidence>
<proteinExistence type="predicted"/>
<dbReference type="Proteomes" id="UP001501257">
    <property type="component" value="Unassembled WGS sequence"/>
</dbReference>
<gene>
    <name evidence="1" type="ORF">GCM10025778_17830</name>
</gene>
<comment type="caution">
    <text evidence="1">The sequence shown here is derived from an EMBL/GenBank/DDBJ whole genome shotgun (WGS) entry which is preliminary data.</text>
</comment>
<name>A0ABP9TM60_9MICC</name>
<evidence type="ECO:0000313" key="2">
    <source>
        <dbReference type="Proteomes" id="UP001501257"/>
    </source>
</evidence>
<reference evidence="2" key="1">
    <citation type="journal article" date="2019" name="Int. J. Syst. Evol. Microbiol.">
        <title>The Global Catalogue of Microorganisms (GCM) 10K type strain sequencing project: providing services to taxonomists for standard genome sequencing and annotation.</title>
        <authorList>
            <consortium name="The Broad Institute Genomics Platform"/>
            <consortium name="The Broad Institute Genome Sequencing Center for Infectious Disease"/>
            <person name="Wu L."/>
            <person name="Ma J."/>
        </authorList>
    </citation>
    <scope>NUCLEOTIDE SEQUENCE [LARGE SCALE GENOMIC DNA]</scope>
    <source>
        <strain evidence="2">JCM 18952</strain>
    </source>
</reference>
<keyword evidence="2" id="KW-1185">Reference proteome</keyword>
<dbReference type="RefSeq" id="WP_210101520.1">
    <property type="nucleotide sequence ID" value="NZ_BAABLK010000027.1"/>
</dbReference>
<dbReference type="EMBL" id="BAABLK010000027">
    <property type="protein sequence ID" value="GAA5227250.1"/>
    <property type="molecule type" value="Genomic_DNA"/>
</dbReference>